<evidence type="ECO:0000256" key="4">
    <source>
        <dbReference type="ARBA" id="ARBA00023014"/>
    </source>
</evidence>
<name>A0A7V0T521_UNCW3</name>
<keyword evidence="4" id="KW-0411">Iron-sulfur</keyword>
<keyword evidence="2" id="KW-0479">Metal-binding</keyword>
<reference evidence="6" key="1">
    <citation type="journal article" date="2020" name="mSystems">
        <title>Genome- and Community-Level Interaction Insights into Carbon Utilization and Element Cycling Functions of Hydrothermarchaeota in Hydrothermal Sediment.</title>
        <authorList>
            <person name="Zhou Z."/>
            <person name="Liu Y."/>
            <person name="Xu W."/>
            <person name="Pan J."/>
            <person name="Luo Z.H."/>
            <person name="Li M."/>
        </authorList>
    </citation>
    <scope>NUCLEOTIDE SEQUENCE [LARGE SCALE GENOMIC DNA]</scope>
    <source>
        <strain evidence="6">SpSt-1182</strain>
    </source>
</reference>
<dbReference type="EMBL" id="DSBX01000133">
    <property type="protein sequence ID" value="HDQ99329.1"/>
    <property type="molecule type" value="Genomic_DNA"/>
</dbReference>
<dbReference type="PROSITE" id="PS51379">
    <property type="entry name" value="4FE4S_FER_2"/>
    <property type="match status" value="2"/>
</dbReference>
<accession>A0A7V0T521</accession>
<sequence>MKIPLPKLRELGEAIRSLFSPPFTSKFPAAVDAIHPNFRGMLKFREEKCICCGACANVCPTNAREIVVDRERGVLRNIHHAERCIYCGQCVRYCTVGDAIYQSTEFDTARTERSEDWETAVEKPAALCEMCGASFASTEHLVYLAHKVGDLVSANPSLFIAKYETLGVSAPPGPDVGIEPYRSGTMRILCPECRRRVYLAEQWGH</sequence>
<feature type="domain" description="4Fe-4S ferredoxin-type" evidence="5">
    <location>
        <begin position="40"/>
        <end position="69"/>
    </location>
</feature>
<evidence type="ECO:0000259" key="5">
    <source>
        <dbReference type="PROSITE" id="PS51379"/>
    </source>
</evidence>
<comment type="caution">
    <text evidence="6">The sequence shown here is derived from an EMBL/GenBank/DDBJ whole genome shotgun (WGS) entry which is preliminary data.</text>
</comment>
<dbReference type="Proteomes" id="UP000885672">
    <property type="component" value="Unassembled WGS sequence"/>
</dbReference>
<dbReference type="InterPro" id="IPR017896">
    <property type="entry name" value="4Fe4S_Fe-S-bd"/>
</dbReference>
<dbReference type="Gene3D" id="3.30.70.3270">
    <property type="match status" value="1"/>
</dbReference>
<dbReference type="InterPro" id="IPR010226">
    <property type="entry name" value="NADH_quinone_OxRdtase_chainI"/>
</dbReference>
<evidence type="ECO:0000256" key="1">
    <source>
        <dbReference type="ARBA" id="ARBA00022485"/>
    </source>
</evidence>
<protein>
    <submittedName>
        <fullName evidence="6">4Fe-4S dicluster domain-containing protein</fullName>
    </submittedName>
</protein>
<dbReference type="InterPro" id="IPR017900">
    <property type="entry name" value="4Fe4S_Fe_S_CS"/>
</dbReference>
<dbReference type="PROSITE" id="PS00198">
    <property type="entry name" value="4FE4S_FER_1"/>
    <property type="match status" value="1"/>
</dbReference>
<evidence type="ECO:0000256" key="3">
    <source>
        <dbReference type="ARBA" id="ARBA00023004"/>
    </source>
</evidence>
<keyword evidence="1" id="KW-0004">4Fe-4S</keyword>
<evidence type="ECO:0000313" key="6">
    <source>
        <dbReference type="EMBL" id="HDQ99329.1"/>
    </source>
</evidence>
<dbReference type="Pfam" id="PF12838">
    <property type="entry name" value="Fer4_7"/>
    <property type="match status" value="1"/>
</dbReference>
<proteinExistence type="predicted"/>
<feature type="domain" description="4Fe-4S ferredoxin-type" evidence="5">
    <location>
        <begin position="75"/>
        <end position="105"/>
    </location>
</feature>
<dbReference type="GO" id="GO:0046872">
    <property type="term" value="F:metal ion binding"/>
    <property type="evidence" value="ECO:0007669"/>
    <property type="project" value="UniProtKB-KW"/>
</dbReference>
<dbReference type="GO" id="GO:0051539">
    <property type="term" value="F:4 iron, 4 sulfur cluster binding"/>
    <property type="evidence" value="ECO:0007669"/>
    <property type="project" value="UniProtKB-KW"/>
</dbReference>
<dbReference type="PANTHER" id="PTHR10849">
    <property type="entry name" value="NADH DEHYDROGENASE UBIQUINONE IRON-SULFUR PROTEIN 8, MITOCHONDRIAL"/>
    <property type="match status" value="1"/>
</dbReference>
<evidence type="ECO:0000256" key="2">
    <source>
        <dbReference type="ARBA" id="ARBA00022723"/>
    </source>
</evidence>
<dbReference type="AlphaFoldDB" id="A0A7V0T521"/>
<dbReference type="GO" id="GO:0016020">
    <property type="term" value="C:membrane"/>
    <property type="evidence" value="ECO:0007669"/>
    <property type="project" value="InterPro"/>
</dbReference>
<dbReference type="GO" id="GO:0016651">
    <property type="term" value="F:oxidoreductase activity, acting on NAD(P)H"/>
    <property type="evidence" value="ECO:0007669"/>
    <property type="project" value="InterPro"/>
</dbReference>
<keyword evidence="3" id="KW-0408">Iron</keyword>
<gene>
    <name evidence="6" type="ORF">ENN51_03470</name>
</gene>
<dbReference type="SUPFAM" id="SSF54862">
    <property type="entry name" value="4Fe-4S ferredoxins"/>
    <property type="match status" value="1"/>
</dbReference>
<organism evidence="6">
    <name type="scientific">candidate division WOR-3 bacterium</name>
    <dbReference type="NCBI Taxonomy" id="2052148"/>
    <lineage>
        <taxon>Bacteria</taxon>
        <taxon>Bacteria division WOR-3</taxon>
    </lineage>
</organism>